<dbReference type="InterPro" id="IPR029061">
    <property type="entry name" value="THDP-binding"/>
</dbReference>
<feature type="compositionally biased region" description="Low complexity" evidence="4">
    <location>
        <begin position="1"/>
        <end position="18"/>
    </location>
</feature>
<evidence type="ECO:0000256" key="2">
    <source>
        <dbReference type="ARBA" id="ARBA00007131"/>
    </source>
</evidence>
<dbReference type="PANTHER" id="PTHR47514:SF1">
    <property type="entry name" value="TRANSKETOLASE N-TERMINAL SECTION-RELATED"/>
    <property type="match status" value="1"/>
</dbReference>
<keyword evidence="3" id="KW-0786">Thiamine pyrophosphate</keyword>
<evidence type="ECO:0000313" key="6">
    <source>
        <dbReference type="EMBL" id="ABM56679.1"/>
    </source>
</evidence>
<dbReference type="KEGG" id="vei:Veis_0900"/>
<keyword evidence="6" id="KW-0808">Transferase</keyword>
<accession>A1WGC2</accession>
<dbReference type="GO" id="GO:0004802">
    <property type="term" value="F:transketolase activity"/>
    <property type="evidence" value="ECO:0007669"/>
    <property type="project" value="UniProtKB-EC"/>
</dbReference>
<dbReference type="EC" id="2.2.1.1" evidence="6"/>
<evidence type="ECO:0000313" key="7">
    <source>
        <dbReference type="Proteomes" id="UP000000374"/>
    </source>
</evidence>
<dbReference type="eggNOG" id="COG3959">
    <property type="taxonomic scope" value="Bacteria"/>
</dbReference>
<dbReference type="RefSeq" id="WP_011808692.1">
    <property type="nucleotide sequence ID" value="NC_008786.1"/>
</dbReference>
<evidence type="ECO:0000256" key="1">
    <source>
        <dbReference type="ARBA" id="ARBA00001964"/>
    </source>
</evidence>
<dbReference type="PANTHER" id="PTHR47514">
    <property type="entry name" value="TRANSKETOLASE N-TERMINAL SECTION-RELATED"/>
    <property type="match status" value="1"/>
</dbReference>
<evidence type="ECO:0000256" key="3">
    <source>
        <dbReference type="ARBA" id="ARBA00023052"/>
    </source>
</evidence>
<evidence type="ECO:0000256" key="4">
    <source>
        <dbReference type="SAM" id="MobiDB-lite"/>
    </source>
</evidence>
<proteinExistence type="inferred from homology"/>
<dbReference type="STRING" id="391735.Veis_0900"/>
<feature type="domain" description="Transketolase N-terminal" evidence="5">
    <location>
        <begin position="49"/>
        <end position="287"/>
    </location>
</feature>
<gene>
    <name evidence="6" type="ordered locus">Veis_0900</name>
</gene>
<keyword evidence="7" id="KW-1185">Reference proteome</keyword>
<dbReference type="Gene3D" id="3.40.50.970">
    <property type="match status" value="1"/>
</dbReference>
<feature type="region of interest" description="Disordered" evidence="4">
    <location>
        <begin position="1"/>
        <end position="23"/>
    </location>
</feature>
<reference evidence="7" key="1">
    <citation type="submission" date="2006-12" db="EMBL/GenBank/DDBJ databases">
        <title>Complete sequence of chromosome 1 of Verminephrobacter eiseniae EF01-2.</title>
        <authorList>
            <person name="Copeland A."/>
            <person name="Lucas S."/>
            <person name="Lapidus A."/>
            <person name="Barry K."/>
            <person name="Detter J.C."/>
            <person name="Glavina del Rio T."/>
            <person name="Dalin E."/>
            <person name="Tice H."/>
            <person name="Pitluck S."/>
            <person name="Chertkov O."/>
            <person name="Brettin T."/>
            <person name="Bruce D."/>
            <person name="Han C."/>
            <person name="Tapia R."/>
            <person name="Gilna P."/>
            <person name="Schmutz J."/>
            <person name="Larimer F."/>
            <person name="Land M."/>
            <person name="Hauser L."/>
            <person name="Kyrpides N."/>
            <person name="Kim E."/>
            <person name="Stahl D."/>
            <person name="Richardson P."/>
        </authorList>
    </citation>
    <scope>NUCLEOTIDE SEQUENCE [LARGE SCALE GENOMIC DNA]</scope>
    <source>
        <strain evidence="7">EF01-2</strain>
    </source>
</reference>
<dbReference type="HOGENOM" id="CLU_009227_4_1_4"/>
<dbReference type="OrthoDB" id="8732661at2"/>
<organism evidence="6 7">
    <name type="scientific">Verminephrobacter eiseniae (strain EF01-2)</name>
    <dbReference type="NCBI Taxonomy" id="391735"/>
    <lineage>
        <taxon>Bacteria</taxon>
        <taxon>Pseudomonadati</taxon>
        <taxon>Pseudomonadota</taxon>
        <taxon>Betaproteobacteria</taxon>
        <taxon>Burkholderiales</taxon>
        <taxon>Comamonadaceae</taxon>
        <taxon>Verminephrobacter</taxon>
    </lineage>
</organism>
<dbReference type="GeneID" id="76459578"/>
<evidence type="ECO:0000259" key="5">
    <source>
        <dbReference type="Pfam" id="PF00456"/>
    </source>
</evidence>
<sequence>MHGTTTPIATPIATTAAPSDPEIDPERLATLRATALNLRRHMLAQARGKGQGYLGQGLGIADFLAVLYFDEFQAADLDWQRQDRKRFYLSTGHNSIALWAAFAERGLISQASLPSYGADGSPLEMSTMQGRVPGVEMTGGSLGHGLGIAAGAALGYRLDGHRSAIHVEISDGELQEGSTWEGASIGAAFGLDNLVCWIDCNGIQADGPLVVPVEPVAGRFAAFGWDTAEIDGNDLRQLLGAFAWTHARNGKPKAVVLRTRPGCGIRRVQQRESAHFVRVEPDEWDDLARELEAENA</sequence>
<dbReference type="Pfam" id="PF00456">
    <property type="entry name" value="Transketolase_N"/>
    <property type="match status" value="1"/>
</dbReference>
<dbReference type="InterPro" id="IPR005474">
    <property type="entry name" value="Transketolase_N"/>
</dbReference>
<comment type="cofactor">
    <cofactor evidence="1">
        <name>thiamine diphosphate</name>
        <dbReference type="ChEBI" id="CHEBI:58937"/>
    </cofactor>
</comment>
<protein>
    <submittedName>
        <fullName evidence="6">Transketolase subunit A</fullName>
        <ecNumber evidence="6">2.2.1.1</ecNumber>
    </submittedName>
</protein>
<dbReference type="AlphaFoldDB" id="A1WGC2"/>
<name>A1WGC2_VEREI</name>
<dbReference type="EMBL" id="CP000542">
    <property type="protein sequence ID" value="ABM56679.1"/>
    <property type="molecule type" value="Genomic_DNA"/>
</dbReference>
<comment type="similarity">
    <text evidence="2">Belongs to the transketolase family.</text>
</comment>
<dbReference type="Proteomes" id="UP000000374">
    <property type="component" value="Chromosome"/>
</dbReference>
<dbReference type="SUPFAM" id="SSF52518">
    <property type="entry name" value="Thiamin diphosphate-binding fold (THDP-binding)"/>
    <property type="match status" value="1"/>
</dbReference>